<dbReference type="OrthoDB" id="2047841at2"/>
<dbReference type="AlphaFoldDB" id="A0A1I0BHB7"/>
<dbReference type="PANTHER" id="PTHR37507">
    <property type="entry name" value="SPORULATION PROTEIN YDCC"/>
    <property type="match status" value="1"/>
</dbReference>
<reference evidence="2 3" key="1">
    <citation type="submission" date="2016-10" db="EMBL/GenBank/DDBJ databases">
        <authorList>
            <person name="de Groot N.N."/>
        </authorList>
    </citation>
    <scope>NUCLEOTIDE SEQUENCE [LARGE SCALE GENOMIC DNA]</scope>
    <source>
        <strain evidence="2 3">DSM 18979</strain>
    </source>
</reference>
<accession>A0A1I0BHB7</accession>
<gene>
    <name evidence="2" type="ORF">SAMN05660297_01269</name>
</gene>
<feature type="chain" id="PRO_5039565948" evidence="1">
    <location>
        <begin position="21"/>
        <end position="210"/>
    </location>
</feature>
<protein>
    <submittedName>
        <fullName evidence="2">Outer membrane lipoprotein-sorting protein</fullName>
    </submittedName>
</protein>
<dbReference type="InterPro" id="IPR029046">
    <property type="entry name" value="LolA/LolB/LppX"/>
</dbReference>
<dbReference type="PROSITE" id="PS51257">
    <property type="entry name" value="PROKAR_LIPOPROTEIN"/>
    <property type="match status" value="1"/>
</dbReference>
<feature type="signal peptide" evidence="1">
    <location>
        <begin position="1"/>
        <end position="20"/>
    </location>
</feature>
<evidence type="ECO:0000313" key="2">
    <source>
        <dbReference type="EMBL" id="SET06289.1"/>
    </source>
</evidence>
<dbReference type="Proteomes" id="UP000199568">
    <property type="component" value="Unassembled WGS sequence"/>
</dbReference>
<keyword evidence="3" id="KW-1185">Reference proteome</keyword>
<keyword evidence="1" id="KW-0732">Signal</keyword>
<organism evidence="2 3">
    <name type="scientific">Natronincola peptidivorans</name>
    <dbReference type="NCBI Taxonomy" id="426128"/>
    <lineage>
        <taxon>Bacteria</taxon>
        <taxon>Bacillati</taxon>
        <taxon>Bacillota</taxon>
        <taxon>Clostridia</taxon>
        <taxon>Peptostreptococcales</taxon>
        <taxon>Natronincolaceae</taxon>
        <taxon>Natronincola</taxon>
    </lineage>
</organism>
<dbReference type="RefSeq" id="WP_090440995.1">
    <property type="nucleotide sequence ID" value="NZ_FOHU01000004.1"/>
</dbReference>
<evidence type="ECO:0000313" key="3">
    <source>
        <dbReference type="Proteomes" id="UP000199568"/>
    </source>
</evidence>
<sequence length="210" mass="25120">MKVWKVVILIGILSILSACQQPTDEEIYYKIQQKLSTMESYQCTAKIYANHEDEETEYIFLQAFKVPNQYRLEVISPEGLKGNLTIYNGRTAWLQHPSINQIWKIDDFHQSQEQLMFIGYFLRNYISSKEADFETEIIEDKEYLVMNTKIPGGNYYFDHQKLWVEKKQLVPTKLYIFDEKGNARFKVYYEDFLYNPKLQETLFHLSMEEE</sequence>
<dbReference type="SUPFAM" id="SSF89392">
    <property type="entry name" value="Prokaryotic lipoproteins and lipoprotein localization factors"/>
    <property type="match status" value="1"/>
</dbReference>
<proteinExistence type="predicted"/>
<dbReference type="Gene3D" id="2.50.20.10">
    <property type="entry name" value="Lipoprotein localisation LolA/LolB/LppX"/>
    <property type="match status" value="1"/>
</dbReference>
<evidence type="ECO:0000256" key="1">
    <source>
        <dbReference type="SAM" id="SignalP"/>
    </source>
</evidence>
<keyword evidence="2" id="KW-0449">Lipoprotein</keyword>
<name>A0A1I0BHB7_9FIRM</name>
<dbReference type="InterPro" id="IPR052944">
    <property type="entry name" value="Sporulation_related"/>
</dbReference>
<dbReference type="EMBL" id="FOHU01000004">
    <property type="protein sequence ID" value="SET06289.1"/>
    <property type="molecule type" value="Genomic_DNA"/>
</dbReference>
<dbReference type="STRING" id="426128.SAMN05660297_01269"/>
<dbReference type="PANTHER" id="PTHR37507:SF2">
    <property type="entry name" value="SPORULATION PROTEIN YDCC"/>
    <property type="match status" value="1"/>
</dbReference>